<evidence type="ECO:0000256" key="9">
    <source>
        <dbReference type="ARBA" id="ARBA00047989"/>
    </source>
</evidence>
<evidence type="ECO:0008006" key="14">
    <source>
        <dbReference type="Google" id="ProtNLM"/>
    </source>
</evidence>
<keyword evidence="5" id="KW-0479">Metal-binding</keyword>
<name>A0A1R1L9R7_9MICC</name>
<dbReference type="SUPFAM" id="SSF64438">
    <property type="entry name" value="CNF1/YfiH-like putative cysteine hydrolases"/>
    <property type="match status" value="1"/>
</dbReference>
<evidence type="ECO:0000256" key="4">
    <source>
        <dbReference type="ARBA" id="ARBA00022679"/>
    </source>
</evidence>
<dbReference type="Pfam" id="PF02578">
    <property type="entry name" value="Cu-oxidase_4"/>
    <property type="match status" value="1"/>
</dbReference>
<comment type="similarity">
    <text evidence="3">Belongs to the purine nucleoside phosphorylase YfiH/LACC1 family.</text>
</comment>
<evidence type="ECO:0000256" key="7">
    <source>
        <dbReference type="ARBA" id="ARBA00022833"/>
    </source>
</evidence>
<dbReference type="GO" id="GO:0005507">
    <property type="term" value="F:copper ion binding"/>
    <property type="evidence" value="ECO:0007669"/>
    <property type="project" value="TreeGrafter"/>
</dbReference>
<dbReference type="PANTHER" id="PTHR30616:SF2">
    <property type="entry name" value="PURINE NUCLEOSIDE PHOSPHORYLASE LACC1"/>
    <property type="match status" value="1"/>
</dbReference>
<sequence>MFHHREQVAAGIWVGFTDTGAGNLASRLGGDPAEVARNRAALLAAMGVPHGSLRFMHQVHGTAVHRIGPAEAPGVPVADALVDGAGTSALAVLVADCVPILLVAERSDGSTAAAVAHAGRRGAAGGIATATVRALQAEGGEQVRAWLGPAICGACYEVPVDMQAEVEAVLPGSASTTRAGTPGLDLRAGLHRQLRTAGVDVTVVPGCTRESENLFSYRRDPATGRTAGLVWRVQP</sequence>
<dbReference type="GO" id="GO:0016787">
    <property type="term" value="F:hydrolase activity"/>
    <property type="evidence" value="ECO:0007669"/>
    <property type="project" value="UniProtKB-KW"/>
</dbReference>
<keyword evidence="13" id="KW-1185">Reference proteome</keyword>
<keyword evidence="6" id="KW-0378">Hydrolase</keyword>
<evidence type="ECO:0000256" key="6">
    <source>
        <dbReference type="ARBA" id="ARBA00022801"/>
    </source>
</evidence>
<keyword evidence="7" id="KW-0862">Zinc</keyword>
<keyword evidence="4" id="KW-0808">Transferase</keyword>
<accession>A0A1R1L9R7</accession>
<proteinExistence type="inferred from homology"/>
<keyword evidence="8" id="KW-0186">Copper</keyword>
<comment type="catalytic activity">
    <reaction evidence="9">
        <text>adenosine + H2O + H(+) = inosine + NH4(+)</text>
        <dbReference type="Rhea" id="RHEA:24408"/>
        <dbReference type="ChEBI" id="CHEBI:15377"/>
        <dbReference type="ChEBI" id="CHEBI:15378"/>
        <dbReference type="ChEBI" id="CHEBI:16335"/>
        <dbReference type="ChEBI" id="CHEBI:17596"/>
        <dbReference type="ChEBI" id="CHEBI:28938"/>
        <dbReference type="EC" id="3.5.4.4"/>
    </reaction>
    <physiologicalReaction direction="left-to-right" evidence="9">
        <dbReference type="Rhea" id="RHEA:24409"/>
    </physiologicalReaction>
</comment>
<dbReference type="CDD" id="cd16833">
    <property type="entry name" value="YfiH"/>
    <property type="match status" value="1"/>
</dbReference>
<dbReference type="Proteomes" id="UP000187085">
    <property type="component" value="Unassembled WGS sequence"/>
</dbReference>
<dbReference type="GO" id="GO:0017061">
    <property type="term" value="F:S-methyl-5-thioadenosine phosphorylase activity"/>
    <property type="evidence" value="ECO:0007669"/>
    <property type="project" value="UniProtKB-EC"/>
</dbReference>
<dbReference type="STRING" id="554083.BKD30_09040"/>
<evidence type="ECO:0000313" key="12">
    <source>
        <dbReference type="EMBL" id="OMH24275.1"/>
    </source>
</evidence>
<comment type="caution">
    <text evidence="12">The sequence shown here is derived from an EMBL/GenBank/DDBJ whole genome shotgun (WGS) entry which is preliminary data.</text>
</comment>
<evidence type="ECO:0000256" key="5">
    <source>
        <dbReference type="ARBA" id="ARBA00022723"/>
    </source>
</evidence>
<protein>
    <recommendedName>
        <fullName evidence="14">Purine nucleoside phosphorylase</fullName>
    </recommendedName>
</protein>
<dbReference type="AlphaFoldDB" id="A0A1R1L9R7"/>
<dbReference type="PANTHER" id="PTHR30616">
    <property type="entry name" value="UNCHARACTERIZED PROTEIN YFIH"/>
    <property type="match status" value="1"/>
</dbReference>
<evidence type="ECO:0000256" key="1">
    <source>
        <dbReference type="ARBA" id="ARBA00000553"/>
    </source>
</evidence>
<comment type="catalytic activity">
    <reaction evidence="11">
        <text>S-methyl-5'-thioadenosine + phosphate = 5-(methylsulfanyl)-alpha-D-ribose 1-phosphate + adenine</text>
        <dbReference type="Rhea" id="RHEA:11852"/>
        <dbReference type="ChEBI" id="CHEBI:16708"/>
        <dbReference type="ChEBI" id="CHEBI:17509"/>
        <dbReference type="ChEBI" id="CHEBI:43474"/>
        <dbReference type="ChEBI" id="CHEBI:58533"/>
        <dbReference type="EC" id="2.4.2.28"/>
    </reaction>
    <physiologicalReaction direction="left-to-right" evidence="11">
        <dbReference type="Rhea" id="RHEA:11853"/>
    </physiologicalReaction>
</comment>
<evidence type="ECO:0000313" key="13">
    <source>
        <dbReference type="Proteomes" id="UP000187085"/>
    </source>
</evidence>
<dbReference type="Gene3D" id="3.60.140.10">
    <property type="entry name" value="CNF1/YfiH-like putative cysteine hydrolases"/>
    <property type="match status" value="1"/>
</dbReference>
<comment type="catalytic activity">
    <reaction evidence="1">
        <text>inosine + phosphate = alpha-D-ribose 1-phosphate + hypoxanthine</text>
        <dbReference type="Rhea" id="RHEA:27646"/>
        <dbReference type="ChEBI" id="CHEBI:17368"/>
        <dbReference type="ChEBI" id="CHEBI:17596"/>
        <dbReference type="ChEBI" id="CHEBI:43474"/>
        <dbReference type="ChEBI" id="CHEBI:57720"/>
        <dbReference type="EC" id="2.4.2.1"/>
    </reaction>
    <physiologicalReaction direction="left-to-right" evidence="1">
        <dbReference type="Rhea" id="RHEA:27647"/>
    </physiologicalReaction>
</comment>
<evidence type="ECO:0000256" key="8">
    <source>
        <dbReference type="ARBA" id="ARBA00023008"/>
    </source>
</evidence>
<reference evidence="12 13" key="1">
    <citation type="submission" date="2016-12" db="EMBL/GenBank/DDBJ databases">
        <title>Draft genome of Tersicoccus phoenicis 1P05MA.</title>
        <authorList>
            <person name="Nakajima Y."/>
            <person name="Yoshizawa S."/>
            <person name="Nakamura K."/>
            <person name="Ogura Y."/>
            <person name="Hayashi T."/>
            <person name="Kogure K."/>
        </authorList>
    </citation>
    <scope>NUCLEOTIDE SEQUENCE [LARGE SCALE GENOMIC DNA]</scope>
    <source>
        <strain evidence="12 13">1p05MA</strain>
    </source>
</reference>
<dbReference type="InterPro" id="IPR038371">
    <property type="entry name" value="Cu_polyphenol_OxRdtase_sf"/>
</dbReference>
<dbReference type="InterPro" id="IPR011324">
    <property type="entry name" value="Cytotoxic_necrot_fac-like_cat"/>
</dbReference>
<dbReference type="EMBL" id="MRDE01000063">
    <property type="protein sequence ID" value="OMH24275.1"/>
    <property type="molecule type" value="Genomic_DNA"/>
</dbReference>
<evidence type="ECO:0000256" key="10">
    <source>
        <dbReference type="ARBA" id="ARBA00048968"/>
    </source>
</evidence>
<evidence type="ECO:0000256" key="2">
    <source>
        <dbReference type="ARBA" id="ARBA00003215"/>
    </source>
</evidence>
<gene>
    <name evidence="12" type="ORF">BKD30_09040</name>
</gene>
<evidence type="ECO:0000256" key="11">
    <source>
        <dbReference type="ARBA" id="ARBA00049893"/>
    </source>
</evidence>
<comment type="catalytic activity">
    <reaction evidence="10">
        <text>adenosine + phosphate = alpha-D-ribose 1-phosphate + adenine</text>
        <dbReference type="Rhea" id="RHEA:27642"/>
        <dbReference type="ChEBI" id="CHEBI:16335"/>
        <dbReference type="ChEBI" id="CHEBI:16708"/>
        <dbReference type="ChEBI" id="CHEBI:43474"/>
        <dbReference type="ChEBI" id="CHEBI:57720"/>
        <dbReference type="EC" id="2.4.2.1"/>
    </reaction>
    <physiologicalReaction direction="left-to-right" evidence="10">
        <dbReference type="Rhea" id="RHEA:27643"/>
    </physiologicalReaction>
</comment>
<dbReference type="InterPro" id="IPR003730">
    <property type="entry name" value="Cu_polyphenol_OxRdtase"/>
</dbReference>
<evidence type="ECO:0000256" key="3">
    <source>
        <dbReference type="ARBA" id="ARBA00007353"/>
    </source>
</evidence>
<dbReference type="RefSeq" id="WP_076704129.1">
    <property type="nucleotide sequence ID" value="NZ_MRDE01000063.1"/>
</dbReference>
<dbReference type="OrthoDB" id="4279at2"/>
<comment type="function">
    <text evidence="2">Purine nucleoside enzyme that catalyzes the phosphorolysis of adenosine and inosine nucleosides, yielding D-ribose 1-phosphate and the respective free bases, adenine and hypoxanthine. Also catalyzes the phosphorolysis of S-methyl-5'-thioadenosine into adenine and S-methyl-5-thio-alpha-D-ribose 1-phosphate. Also has adenosine deaminase activity.</text>
</comment>
<organism evidence="12 13">
    <name type="scientific">Tersicoccus phoenicis</name>
    <dbReference type="NCBI Taxonomy" id="554083"/>
    <lineage>
        <taxon>Bacteria</taxon>
        <taxon>Bacillati</taxon>
        <taxon>Actinomycetota</taxon>
        <taxon>Actinomycetes</taxon>
        <taxon>Micrococcales</taxon>
        <taxon>Micrococcaceae</taxon>
        <taxon>Tersicoccus</taxon>
    </lineage>
</organism>